<comment type="similarity">
    <text evidence="4">Belongs to the glycosyl hydrolase 18 family.</text>
</comment>
<dbReference type="Pfam" id="PF00704">
    <property type="entry name" value="Glyco_hydro_18"/>
    <property type="match status" value="1"/>
</dbReference>
<dbReference type="PROSITE" id="PS01095">
    <property type="entry name" value="GH18_1"/>
    <property type="match status" value="1"/>
</dbReference>
<evidence type="ECO:0000256" key="3">
    <source>
        <dbReference type="RuleBase" id="RU000489"/>
    </source>
</evidence>
<dbReference type="SMART" id="SM00458">
    <property type="entry name" value="RICIN"/>
    <property type="match status" value="1"/>
</dbReference>
<dbReference type="GO" id="GO:0005975">
    <property type="term" value="P:carbohydrate metabolic process"/>
    <property type="evidence" value="ECO:0007669"/>
    <property type="project" value="InterPro"/>
</dbReference>
<sequence length="480" mass="51443">MKINNLLRASLAMMAAGLFFISCKKENLNSQHSGNDPFSRKMGAVSLPVNAKTGPLGVCYVEVNNNNLLNVGSYTLKNGGQQLFDIAIIFAANINYDVAQQKAVLFFNDKVTAVLNGKTTYIKPLQDKGIKVLLSILGNHQGAGFCNFTSRASAKAFAEQLSAAVTTYNLDGIDFDDEYANYGANGTGQPNDSSFVMLLDELRKLMPDKIISFYDYGPASSRLSWNGQRAGDFVNYSWNAMYGTYSAPNVPPLGKSQLSPAAVWINNTSAATAKSLAQSTMTDGYGVFLSYDLPGTNVANYLSSYSTVLYGDSAKLSSPLQSWPPVTTPPASGIVNGGTYEIKSGVNGTSNLDVQFSGTANGTKIQLYTDNSSNAQRWKLVDAGNGYYKIQSKLNAAKVMDVSGSSITNGAQIQLWDDNGTNAQKWKLVDLGSGNYKLQSALNASKVLDLNGGATADGTKIQLWSDNGGAAQKWKMELIP</sequence>
<reference evidence="7 8" key="1">
    <citation type="submission" date="2016-08" db="EMBL/GenBank/DDBJ databases">
        <authorList>
            <person name="Seilhamer J.J."/>
        </authorList>
    </citation>
    <scope>NUCLEOTIDE SEQUENCE [LARGE SCALE GENOMIC DNA]</scope>
    <source>
        <strain evidence="7 8">DX4</strain>
    </source>
</reference>
<dbReference type="NCBIfam" id="NF045482">
    <property type="entry name" value="Endoglyc_H"/>
    <property type="match status" value="1"/>
</dbReference>
<keyword evidence="1 3" id="KW-0378">Hydrolase</keyword>
<dbReference type="AlphaFoldDB" id="A0A1D7QKG3"/>
<name>A0A1D7QKG3_9SPHI</name>
<keyword evidence="5" id="KW-0732">Signal</keyword>
<evidence type="ECO:0000313" key="8">
    <source>
        <dbReference type="Proteomes" id="UP000094313"/>
    </source>
</evidence>
<dbReference type="SUPFAM" id="SSF50370">
    <property type="entry name" value="Ricin B-like lectins"/>
    <property type="match status" value="1"/>
</dbReference>
<dbReference type="RefSeq" id="WP_069380835.1">
    <property type="nucleotide sequence ID" value="NZ_CP017141.1"/>
</dbReference>
<dbReference type="KEGG" id="psty:BFS30_19565"/>
<keyword evidence="8" id="KW-1185">Reference proteome</keyword>
<evidence type="ECO:0000259" key="6">
    <source>
        <dbReference type="PROSITE" id="PS51910"/>
    </source>
</evidence>
<dbReference type="Pfam" id="PF14200">
    <property type="entry name" value="RicinB_lectin_2"/>
    <property type="match status" value="2"/>
</dbReference>
<feature type="domain" description="GH18" evidence="6">
    <location>
        <begin position="55"/>
        <end position="312"/>
    </location>
</feature>
<dbReference type="CDD" id="cd00161">
    <property type="entry name" value="beta-trefoil_Ricin-like"/>
    <property type="match status" value="1"/>
</dbReference>
<evidence type="ECO:0000256" key="5">
    <source>
        <dbReference type="SAM" id="SignalP"/>
    </source>
</evidence>
<evidence type="ECO:0000256" key="2">
    <source>
        <dbReference type="ARBA" id="ARBA00023295"/>
    </source>
</evidence>
<evidence type="ECO:0000313" key="7">
    <source>
        <dbReference type="EMBL" id="AOM79172.1"/>
    </source>
</evidence>
<dbReference type="InterPro" id="IPR054861">
    <property type="entry name" value="Endoglyc_H"/>
</dbReference>
<dbReference type="InterPro" id="IPR000772">
    <property type="entry name" value="Ricin_B_lectin"/>
</dbReference>
<dbReference type="Proteomes" id="UP000094313">
    <property type="component" value="Chromosome"/>
</dbReference>
<dbReference type="InterPro" id="IPR035992">
    <property type="entry name" value="Ricin_B-like_lectins"/>
</dbReference>
<dbReference type="GO" id="GO:0004553">
    <property type="term" value="F:hydrolase activity, hydrolyzing O-glycosyl compounds"/>
    <property type="evidence" value="ECO:0007669"/>
    <property type="project" value="InterPro"/>
</dbReference>
<dbReference type="InterPro" id="IPR001223">
    <property type="entry name" value="Glyco_hydro18_cat"/>
</dbReference>
<dbReference type="InterPro" id="IPR017853">
    <property type="entry name" value="GH"/>
</dbReference>
<dbReference type="PROSITE" id="PS51257">
    <property type="entry name" value="PROKAR_LIPOPROTEIN"/>
    <property type="match status" value="1"/>
</dbReference>
<evidence type="ECO:0000256" key="4">
    <source>
        <dbReference type="RuleBase" id="RU004453"/>
    </source>
</evidence>
<proteinExistence type="inferred from homology"/>
<feature type="chain" id="PRO_5009098753" description="GH18 domain-containing protein" evidence="5">
    <location>
        <begin position="25"/>
        <end position="480"/>
    </location>
</feature>
<feature type="signal peptide" evidence="5">
    <location>
        <begin position="1"/>
        <end position="24"/>
    </location>
</feature>
<dbReference type="EMBL" id="CP017141">
    <property type="protein sequence ID" value="AOM79172.1"/>
    <property type="molecule type" value="Genomic_DNA"/>
</dbReference>
<organism evidence="7 8">
    <name type="scientific">Pedobacter steynii</name>
    <dbReference type="NCBI Taxonomy" id="430522"/>
    <lineage>
        <taxon>Bacteria</taxon>
        <taxon>Pseudomonadati</taxon>
        <taxon>Bacteroidota</taxon>
        <taxon>Sphingobacteriia</taxon>
        <taxon>Sphingobacteriales</taxon>
        <taxon>Sphingobacteriaceae</taxon>
        <taxon>Pedobacter</taxon>
    </lineage>
</organism>
<dbReference type="PROSITE" id="PS50231">
    <property type="entry name" value="RICIN_B_LECTIN"/>
    <property type="match status" value="1"/>
</dbReference>
<keyword evidence="2 3" id="KW-0326">Glycosidase</keyword>
<protein>
    <recommendedName>
        <fullName evidence="6">GH18 domain-containing protein</fullName>
    </recommendedName>
</protein>
<dbReference type="PROSITE" id="PS51910">
    <property type="entry name" value="GH18_2"/>
    <property type="match status" value="1"/>
</dbReference>
<gene>
    <name evidence="7" type="ORF">BFS30_19565</name>
</gene>
<evidence type="ECO:0000256" key="1">
    <source>
        <dbReference type="ARBA" id="ARBA00022801"/>
    </source>
</evidence>
<accession>A0A1D7QKG3</accession>
<dbReference type="SUPFAM" id="SSF51445">
    <property type="entry name" value="(Trans)glycosidases"/>
    <property type="match status" value="1"/>
</dbReference>
<dbReference type="InterPro" id="IPR001579">
    <property type="entry name" value="Glyco_hydro_18_chit_AS"/>
</dbReference>
<dbReference type="Gene3D" id="3.20.20.80">
    <property type="entry name" value="Glycosidases"/>
    <property type="match status" value="1"/>
</dbReference>
<dbReference type="Gene3D" id="2.80.10.50">
    <property type="match status" value="3"/>
</dbReference>